<comment type="caution">
    <text evidence="2">The sequence shown here is derived from an EMBL/GenBank/DDBJ whole genome shotgun (WGS) entry which is preliminary data.</text>
</comment>
<dbReference type="EMBL" id="CACVBS010000050">
    <property type="protein sequence ID" value="CAA7265652.1"/>
    <property type="molecule type" value="Genomic_DNA"/>
</dbReference>
<dbReference type="AlphaFoldDB" id="A0A8S0X345"/>
<sequence>MERLRNASLNSKSQRHWEGEELMVEKMKNDRRGPQNLREQMVAAAPGPRSAATVPVELATKSEPMGKLSREILLDIFSLNANMEGDSLQEAERIFDWKYRGLTTILSTSQVCRLWRDLVLSSTSFWGRVIDLSYLCHAKPEGREEILRRTGSAPLWLKGEYVVKDDTTANFLISLLTSEWERIVNIHCALDWGSRYKIWDTLKRPSAVLRGFRLHPRSSPYLAPSLRYILRTRAGAQPSLLAQPTASDGTSRGVDVQGPFQEPVRLGQRCQDLSYGSPPPADRT</sequence>
<dbReference type="Proteomes" id="UP000467700">
    <property type="component" value="Unassembled WGS sequence"/>
</dbReference>
<proteinExistence type="predicted"/>
<evidence type="ECO:0000313" key="2">
    <source>
        <dbReference type="EMBL" id="CAA7265652.1"/>
    </source>
</evidence>
<reference evidence="2 3" key="1">
    <citation type="submission" date="2020-01" db="EMBL/GenBank/DDBJ databases">
        <authorList>
            <person name="Gupta K D."/>
        </authorList>
    </citation>
    <scope>NUCLEOTIDE SEQUENCE [LARGE SCALE GENOMIC DNA]</scope>
</reference>
<dbReference type="OrthoDB" id="3066755at2759"/>
<name>A0A8S0X345_CYCAE</name>
<evidence type="ECO:0008006" key="4">
    <source>
        <dbReference type="Google" id="ProtNLM"/>
    </source>
</evidence>
<protein>
    <recommendedName>
        <fullName evidence="4">F-box domain-containing protein</fullName>
    </recommendedName>
</protein>
<feature type="region of interest" description="Disordered" evidence="1">
    <location>
        <begin position="240"/>
        <end position="284"/>
    </location>
</feature>
<feature type="compositionally biased region" description="Polar residues" evidence="1">
    <location>
        <begin position="240"/>
        <end position="250"/>
    </location>
</feature>
<evidence type="ECO:0000256" key="1">
    <source>
        <dbReference type="SAM" id="MobiDB-lite"/>
    </source>
</evidence>
<gene>
    <name evidence="2" type="ORF">AAE3_LOCUS7877</name>
</gene>
<keyword evidence="3" id="KW-1185">Reference proteome</keyword>
<organism evidence="2 3">
    <name type="scientific">Cyclocybe aegerita</name>
    <name type="common">Black poplar mushroom</name>
    <name type="synonym">Agrocybe aegerita</name>
    <dbReference type="NCBI Taxonomy" id="1973307"/>
    <lineage>
        <taxon>Eukaryota</taxon>
        <taxon>Fungi</taxon>
        <taxon>Dikarya</taxon>
        <taxon>Basidiomycota</taxon>
        <taxon>Agaricomycotina</taxon>
        <taxon>Agaricomycetes</taxon>
        <taxon>Agaricomycetidae</taxon>
        <taxon>Agaricales</taxon>
        <taxon>Agaricineae</taxon>
        <taxon>Bolbitiaceae</taxon>
        <taxon>Cyclocybe</taxon>
    </lineage>
</organism>
<evidence type="ECO:0000313" key="3">
    <source>
        <dbReference type="Proteomes" id="UP000467700"/>
    </source>
</evidence>
<dbReference type="Gene3D" id="1.20.1280.50">
    <property type="match status" value="1"/>
</dbReference>
<accession>A0A8S0X345</accession>